<feature type="domain" description="Peptidase C39-like" evidence="4">
    <location>
        <begin position="307"/>
        <end position="415"/>
    </location>
</feature>
<dbReference type="Proteomes" id="UP000292554">
    <property type="component" value="Unassembled WGS sequence"/>
</dbReference>
<dbReference type="SMART" id="SM00028">
    <property type="entry name" value="TPR"/>
    <property type="match status" value="8"/>
</dbReference>
<dbReference type="PANTHER" id="PTHR44943">
    <property type="entry name" value="CELLULOSE SYNTHASE OPERON PROTEIN C"/>
    <property type="match status" value="1"/>
</dbReference>
<feature type="repeat" description="TPR" evidence="3">
    <location>
        <begin position="1002"/>
        <end position="1035"/>
    </location>
</feature>
<dbReference type="InterPro" id="IPR019734">
    <property type="entry name" value="TPR_rpt"/>
</dbReference>
<evidence type="ECO:0000313" key="6">
    <source>
        <dbReference type="Proteomes" id="UP000292554"/>
    </source>
</evidence>
<evidence type="ECO:0000313" key="5">
    <source>
        <dbReference type="EMBL" id="TCI02023.1"/>
    </source>
</evidence>
<organism evidence="5 6">
    <name type="scientific">Corallincola luteus</name>
    <dbReference type="NCBI Taxonomy" id="1775177"/>
    <lineage>
        <taxon>Bacteria</taxon>
        <taxon>Pseudomonadati</taxon>
        <taxon>Pseudomonadota</taxon>
        <taxon>Gammaproteobacteria</taxon>
        <taxon>Alteromonadales</taxon>
        <taxon>Psychromonadaceae</taxon>
        <taxon>Corallincola</taxon>
    </lineage>
</organism>
<dbReference type="InterPro" id="IPR013105">
    <property type="entry name" value="TPR_2"/>
</dbReference>
<dbReference type="SUPFAM" id="SSF81901">
    <property type="entry name" value="HCP-like"/>
    <property type="match status" value="1"/>
</dbReference>
<dbReference type="InterPro" id="IPR011990">
    <property type="entry name" value="TPR-like_helical_dom_sf"/>
</dbReference>
<dbReference type="PROSITE" id="PS50005">
    <property type="entry name" value="TPR"/>
    <property type="match status" value="1"/>
</dbReference>
<gene>
    <name evidence="5" type="ORF">EZV61_15725</name>
</gene>
<dbReference type="Pfam" id="PF13181">
    <property type="entry name" value="TPR_8"/>
    <property type="match status" value="1"/>
</dbReference>
<accession>A0ABY2AKQ7</accession>
<dbReference type="EMBL" id="SJXE01000009">
    <property type="protein sequence ID" value="TCI02023.1"/>
    <property type="molecule type" value="Genomic_DNA"/>
</dbReference>
<dbReference type="Pfam" id="PF13529">
    <property type="entry name" value="Peptidase_C39_2"/>
    <property type="match status" value="1"/>
</dbReference>
<dbReference type="InterPro" id="IPR051685">
    <property type="entry name" value="Ycf3/AcsC/BcsC/TPR_MFPF"/>
</dbReference>
<protein>
    <submittedName>
        <fullName evidence="5">Tetratricopeptide repeat protein</fullName>
    </submittedName>
</protein>
<proteinExistence type="predicted"/>
<evidence type="ECO:0000256" key="2">
    <source>
        <dbReference type="ARBA" id="ARBA00022803"/>
    </source>
</evidence>
<keyword evidence="2 3" id="KW-0802">TPR repeat</keyword>
<dbReference type="Pfam" id="PF13432">
    <property type="entry name" value="TPR_16"/>
    <property type="match status" value="1"/>
</dbReference>
<dbReference type="Gene3D" id="3.90.70.10">
    <property type="entry name" value="Cysteine proteinases"/>
    <property type="match status" value="1"/>
</dbReference>
<evidence type="ECO:0000256" key="3">
    <source>
        <dbReference type="PROSITE-ProRule" id="PRU00339"/>
    </source>
</evidence>
<sequence length="1659" mass="191670">MDVTTPSISISLDQQVEQLETLCKSGRYHDAYKQGLEWWGDIRFWENTNGLSATILNRLGGDRLADAITIRAWRKQPHHHDNSLAYAAYLGNTRGPIECLSFIQENEHLANGSSQKQHEWQVIKAQSLLRFRDFSEAHRLLDDVLLHDPNNLGALFTKGQILLEQKAFTELAKYWQSLYQSTPRESVLAYWISATAASNSRAKAIKLAESHINEYQSCRLWCQLASLYQSEQNWEKVAYTVQKAASLAVVADKSFKGYIESQLARLALEESNYDKARIHLSLCKDGYHQALLKRLDRQVKDQRRVILDVPYMRQQHLTCAPTTMSALLNYWGLSHSSEDIAKEICYHGTPDHLQRNWLKQKDIPFRSFELTWDAAISLLDAGFPFALVTHSSMNSHMQAVVGYDSVSRIFYLMDPSSSSKVEMLADEVIEDLQFTGPKALVFAPGEQFEQLKKFDLAGAEEYLVYERFSDAIEQGQQQLAAEMVLLLEQEHADHRLTLCAHRELAQYRLDHKETLRYTLALLERYPNESRLIRSAFHSYNANGDAERALSFARQKVNVRKDPTFLLMLANQLYSMKKHREEVSSYTRLLRRYCWHEAEALWTLANWQWAHQSFDKALQLYRWAATSDEANETSAMSYFQALRSQKQEDAGIEFLQKRFERYGDKAAGPAITLYQAYEMLDLEHNGLAVLEQACKKRAEDPELIEFCLEQLLTSGQFKQYDTLFSEKSAHLSNEQAKLLTAKSLLQQGHLEQAKQLYYLQHQQQPLNRTIGDHLCRLMAKMEDMETLDGYLETQIESHPNLWTPLWLIADWHSNGQKRIDALKALTERFEDHTEAHYQLIRTLISEQAEDKALKLAEALVEQIPQLAEVHSVYAEALNANQRWLEARNAALHALSINIDSDSAMTALMRACTNIDEKQQALESAIQYLSEQSVFGDALWNIYYWGSDILTPARLIELCKEWRSNYPDCWESWLASALIYRQQNQLEKAANHLVTAKQRFPLVPRVHYELGENYFLMGQIDQAITAFGDALALSPQWHSVSQRLSEMYESQHQLKLAADVLQKAQRHQPDNGILFGMEADLQWQQGQYKEALDNLKKAVKLNMQYPWGWQSLKEWGREQQQPNLAKQLAQEFADDNPNTPIVWLNLAEHSEIKDVSEKEALIRKALTLNPNYAAAQSALLDLHIEQYRFDDAIDEIDAQEQNKQTAPSVRLRRVEIFWRTGRLEEALQASLGLMNECPDYAEGWRQQARLAEDCANKTAAMDAAVQLAKHNPHEARHLVFAANVLQRLKGATPQIEQWLARAFSIQPQDDVVSLSWLDHLLAQRQFEQAIMVEKKIAQFDDNAWLWVRKIQRLCLSNEHENALPIWQQVIDSREDNNWIYETGLAHFGDTISASKAEAKLKWGVENNRISPKAAYLWATKQVHAKDRLSLIRTIDHAEESLWEPLVMAYFDTLEEAGLLAAASFLQRHKNRMERSCHMIGRYGYLLQVNNCFYEALKWYALLPTKQPEQVDGYIWYQYQWALRHLNRWSEAKRINMLAIACEPDVCYDSILLWRALDLSMAGHQEGPNVLANLNRDTLTLTEQRLYDWCQLYTALLEHDIETLLSSHKKQLAALRYHRKQASDCGMTARVRNHFITAALSTLQTNNPLKSLWWRFKISNRL</sequence>
<dbReference type="SUPFAM" id="SSF48452">
    <property type="entry name" value="TPR-like"/>
    <property type="match status" value="4"/>
</dbReference>
<dbReference type="RefSeq" id="WP_131416845.1">
    <property type="nucleotide sequence ID" value="NZ_SJXE01000009.1"/>
</dbReference>
<keyword evidence="6" id="KW-1185">Reference proteome</keyword>
<dbReference type="Pfam" id="PF07719">
    <property type="entry name" value="TPR_2"/>
    <property type="match status" value="1"/>
</dbReference>
<dbReference type="Gene3D" id="1.25.40.10">
    <property type="entry name" value="Tetratricopeptide repeat domain"/>
    <property type="match status" value="5"/>
</dbReference>
<dbReference type="PANTHER" id="PTHR44943:SF5">
    <property type="entry name" value="BLL7697 PROTEIN"/>
    <property type="match status" value="1"/>
</dbReference>
<keyword evidence="1" id="KW-0677">Repeat</keyword>
<dbReference type="InterPro" id="IPR039564">
    <property type="entry name" value="Peptidase_C39-like"/>
</dbReference>
<evidence type="ECO:0000259" key="4">
    <source>
        <dbReference type="Pfam" id="PF13529"/>
    </source>
</evidence>
<reference evidence="5 6" key="1">
    <citation type="submission" date="2019-02" db="EMBL/GenBank/DDBJ databases">
        <title>Corallincola luteus sp. nov., a marine bacterium isolated from surface sediment of Bohai Sea in China.</title>
        <authorList>
            <person name="Ren Q."/>
        </authorList>
    </citation>
    <scope>NUCLEOTIDE SEQUENCE [LARGE SCALE GENOMIC DNA]</scope>
    <source>
        <strain evidence="5 6">DASS28</strain>
    </source>
</reference>
<name>A0ABY2AKQ7_9GAMM</name>
<comment type="caution">
    <text evidence="5">The sequence shown here is derived from an EMBL/GenBank/DDBJ whole genome shotgun (WGS) entry which is preliminary data.</text>
</comment>
<evidence type="ECO:0000256" key="1">
    <source>
        <dbReference type="ARBA" id="ARBA00022737"/>
    </source>
</evidence>